<organism evidence="7 8">
    <name type="scientific">Araneus ventricosus</name>
    <name type="common">Orbweaver spider</name>
    <name type="synonym">Epeira ventricosa</name>
    <dbReference type="NCBI Taxonomy" id="182803"/>
    <lineage>
        <taxon>Eukaryota</taxon>
        <taxon>Metazoa</taxon>
        <taxon>Ecdysozoa</taxon>
        <taxon>Arthropoda</taxon>
        <taxon>Chelicerata</taxon>
        <taxon>Arachnida</taxon>
        <taxon>Araneae</taxon>
        <taxon>Araneomorphae</taxon>
        <taxon>Entelegynae</taxon>
        <taxon>Araneoidea</taxon>
        <taxon>Araneidae</taxon>
        <taxon>Araneus</taxon>
    </lineage>
</organism>
<gene>
    <name evidence="7" type="ORF">AVEN_223972_1</name>
</gene>
<keyword evidence="8" id="KW-1185">Reference proteome</keyword>
<dbReference type="AlphaFoldDB" id="A0A4Y2S5W8"/>
<protein>
    <submittedName>
        <fullName evidence="7">Uncharacterized protein</fullName>
    </submittedName>
</protein>
<dbReference type="SUPFAM" id="SSF54292">
    <property type="entry name" value="2Fe-2S ferredoxin-like"/>
    <property type="match status" value="1"/>
</dbReference>
<reference evidence="7 8" key="1">
    <citation type="journal article" date="2019" name="Sci. Rep.">
        <title>Orb-weaving spider Araneus ventricosus genome elucidates the spidroin gene catalogue.</title>
        <authorList>
            <person name="Kono N."/>
            <person name="Nakamura H."/>
            <person name="Ohtoshi R."/>
            <person name="Moran D.A.P."/>
            <person name="Shinohara A."/>
            <person name="Yoshida Y."/>
            <person name="Fujiwara M."/>
            <person name="Mori M."/>
            <person name="Tomita M."/>
            <person name="Arakawa K."/>
        </authorList>
    </citation>
    <scope>NUCLEOTIDE SEQUENCE [LARGE SCALE GENOMIC DNA]</scope>
</reference>
<dbReference type="GO" id="GO:0005739">
    <property type="term" value="C:mitochondrion"/>
    <property type="evidence" value="ECO:0007669"/>
    <property type="project" value="TreeGrafter"/>
</dbReference>
<comment type="similarity">
    <text evidence="1">Belongs to the adrenodoxin/putidaredoxin family.</text>
</comment>
<dbReference type="OrthoDB" id="6417395at2759"/>
<evidence type="ECO:0000256" key="3">
    <source>
        <dbReference type="ARBA" id="ARBA00022723"/>
    </source>
</evidence>
<proteinExistence type="inferred from homology"/>
<dbReference type="GO" id="GO:0009055">
    <property type="term" value="F:electron transfer activity"/>
    <property type="evidence" value="ECO:0007669"/>
    <property type="project" value="TreeGrafter"/>
</dbReference>
<dbReference type="GO" id="GO:0051537">
    <property type="term" value="F:2 iron, 2 sulfur cluster binding"/>
    <property type="evidence" value="ECO:0007669"/>
    <property type="project" value="UniProtKB-KW"/>
</dbReference>
<dbReference type="GO" id="GO:0140647">
    <property type="term" value="P:P450-containing electron transport chain"/>
    <property type="evidence" value="ECO:0007669"/>
    <property type="project" value="InterPro"/>
</dbReference>
<comment type="caution">
    <text evidence="7">The sequence shown here is derived from an EMBL/GenBank/DDBJ whole genome shotgun (WGS) entry which is preliminary data.</text>
</comment>
<dbReference type="PANTHER" id="PTHR23426:SF65">
    <property type="entry name" value="FERREDOXIN-2, MITOCHONDRIAL"/>
    <property type="match status" value="1"/>
</dbReference>
<dbReference type="InterPro" id="IPR001055">
    <property type="entry name" value="Adrenodoxin-like"/>
</dbReference>
<keyword evidence="4" id="KW-0408">Iron</keyword>
<dbReference type="Gene3D" id="3.10.20.30">
    <property type="match status" value="1"/>
</dbReference>
<evidence type="ECO:0000256" key="2">
    <source>
        <dbReference type="ARBA" id="ARBA00022714"/>
    </source>
</evidence>
<evidence type="ECO:0000256" key="6">
    <source>
        <dbReference type="ARBA" id="ARBA00034078"/>
    </source>
</evidence>
<dbReference type="PRINTS" id="PR00355">
    <property type="entry name" value="ADRENODOXIN"/>
</dbReference>
<dbReference type="Proteomes" id="UP000499080">
    <property type="component" value="Unassembled WGS sequence"/>
</dbReference>
<dbReference type="InterPro" id="IPR036010">
    <property type="entry name" value="2Fe-2S_ferredoxin-like_sf"/>
</dbReference>
<name>A0A4Y2S5W8_ARAVE</name>
<dbReference type="EMBL" id="BGPR01019934">
    <property type="protein sequence ID" value="GBN83371.1"/>
    <property type="molecule type" value="Genomic_DNA"/>
</dbReference>
<dbReference type="PANTHER" id="PTHR23426">
    <property type="entry name" value="FERREDOXIN/ADRENODOXIN"/>
    <property type="match status" value="1"/>
</dbReference>
<accession>A0A4Y2S5W8</accession>
<dbReference type="InterPro" id="IPR012675">
    <property type="entry name" value="Beta-grasp_dom_sf"/>
</dbReference>
<feature type="non-terminal residue" evidence="7">
    <location>
        <position position="1"/>
    </location>
</feature>
<evidence type="ECO:0000256" key="1">
    <source>
        <dbReference type="ARBA" id="ARBA00010914"/>
    </source>
</evidence>
<evidence type="ECO:0000256" key="5">
    <source>
        <dbReference type="ARBA" id="ARBA00023014"/>
    </source>
</evidence>
<dbReference type="CDD" id="cd00207">
    <property type="entry name" value="fer2"/>
    <property type="match status" value="1"/>
</dbReference>
<dbReference type="InterPro" id="IPR001041">
    <property type="entry name" value="2Fe-2S_ferredoxin-type"/>
</dbReference>
<keyword evidence="3" id="KW-0479">Metal-binding</keyword>
<evidence type="ECO:0000313" key="8">
    <source>
        <dbReference type="Proteomes" id="UP000499080"/>
    </source>
</evidence>
<dbReference type="GO" id="GO:0046872">
    <property type="term" value="F:metal ion binding"/>
    <property type="evidence" value="ECO:0007669"/>
    <property type="project" value="UniProtKB-KW"/>
</dbReference>
<keyword evidence="2" id="KW-0001">2Fe-2S</keyword>
<evidence type="ECO:0000313" key="7">
    <source>
        <dbReference type="EMBL" id="GBN83371.1"/>
    </source>
</evidence>
<evidence type="ECO:0000256" key="4">
    <source>
        <dbReference type="ARBA" id="ARBA00023004"/>
    </source>
</evidence>
<sequence>ACGGAICCTTCHVYVEDDLFDRLPEAHQEEEDMIDAAPFHKLTSRLSCQLCVTKDMEGTVFTLPPGTQNMQIDKDYTREFQLRCGSNVETVNQHDSFRKKIRQ</sequence>
<comment type="cofactor">
    <cofactor evidence="6">
        <name>[2Fe-2S] cluster</name>
        <dbReference type="ChEBI" id="CHEBI:190135"/>
    </cofactor>
</comment>
<keyword evidence="5" id="KW-0411">Iron-sulfur</keyword>